<dbReference type="EMBL" id="ADKM02000122">
    <property type="protein sequence ID" value="EGC01813.1"/>
    <property type="molecule type" value="Genomic_DNA"/>
</dbReference>
<evidence type="ECO:0000256" key="3">
    <source>
        <dbReference type="SAM" id="SignalP"/>
    </source>
</evidence>
<dbReference type="Proteomes" id="UP000004259">
    <property type="component" value="Unassembled WGS sequence"/>
</dbReference>
<sequence>MKKFAAILAAMVLTLGGAAMTVTATDTQIPDTSVTAEEGIADGIYTMSAEMIQLNKTDKSMANEAIDHTVILEVENGECYITVTFKSLKFLGQEGYLQSLSYFDAGYEISQYGKIILHRIKITLVLLISYLEIRVALYCESKR</sequence>
<dbReference type="InterPro" id="IPR037250">
    <property type="entry name" value="NEAT_dom_sf"/>
</dbReference>
<dbReference type="AlphaFoldDB" id="E9SG20"/>
<feature type="domain" description="NEAT" evidence="4">
    <location>
        <begin position="40"/>
        <end position="143"/>
    </location>
</feature>
<evidence type="ECO:0000313" key="6">
    <source>
        <dbReference type="Proteomes" id="UP000004259"/>
    </source>
</evidence>
<dbReference type="OrthoDB" id="1849845at2"/>
<dbReference type="Pfam" id="PF05031">
    <property type="entry name" value="NEAT"/>
    <property type="match status" value="1"/>
</dbReference>
<evidence type="ECO:0000256" key="2">
    <source>
        <dbReference type="ARBA" id="ARBA00022729"/>
    </source>
</evidence>
<evidence type="ECO:0000256" key="1">
    <source>
        <dbReference type="ARBA" id="ARBA00004196"/>
    </source>
</evidence>
<dbReference type="Gene3D" id="2.60.40.1850">
    <property type="match status" value="1"/>
</dbReference>
<dbReference type="InterPro" id="IPR006635">
    <property type="entry name" value="NEAT_dom"/>
</dbReference>
<dbReference type="CDD" id="cd06920">
    <property type="entry name" value="NEAT"/>
    <property type="match status" value="1"/>
</dbReference>
<gene>
    <name evidence="5" type="ORF">CUS_7741</name>
</gene>
<feature type="chain" id="PRO_5003245768" evidence="3">
    <location>
        <begin position="25"/>
        <end position="143"/>
    </location>
</feature>
<reference evidence="5 6" key="1">
    <citation type="submission" date="2011-02" db="EMBL/GenBank/DDBJ databases">
        <authorList>
            <person name="Nelson K.E."/>
            <person name="Sutton G."/>
            <person name="Torralba M."/>
            <person name="Durkin S."/>
            <person name="Harkins D."/>
            <person name="Montgomery R."/>
            <person name="Ziemer C."/>
            <person name="Klaassens E."/>
            <person name="Ocuiv P."/>
            <person name="Morrison M."/>
        </authorList>
    </citation>
    <scope>NUCLEOTIDE SEQUENCE [LARGE SCALE GENOMIC DNA]</scope>
    <source>
        <strain evidence="5 6">8</strain>
    </source>
</reference>
<feature type="signal peptide" evidence="3">
    <location>
        <begin position="1"/>
        <end position="24"/>
    </location>
</feature>
<dbReference type="STRING" id="246199.CUS_7741"/>
<dbReference type="RefSeq" id="WP_002852129.1">
    <property type="nucleotide sequence ID" value="NZ_ADKM02000122.1"/>
</dbReference>
<comment type="subcellular location">
    <subcellularLocation>
        <location evidence="1">Cell envelope</location>
    </subcellularLocation>
</comment>
<dbReference type="eggNOG" id="COG4886">
    <property type="taxonomic scope" value="Bacteria"/>
</dbReference>
<accession>E9SG20</accession>
<proteinExistence type="predicted"/>
<evidence type="ECO:0000313" key="5">
    <source>
        <dbReference type="EMBL" id="EGC01813.1"/>
    </source>
</evidence>
<keyword evidence="2 3" id="KW-0732">Signal</keyword>
<organism evidence="5 6">
    <name type="scientific">Ruminococcus albus 8</name>
    <dbReference type="NCBI Taxonomy" id="246199"/>
    <lineage>
        <taxon>Bacteria</taxon>
        <taxon>Bacillati</taxon>
        <taxon>Bacillota</taxon>
        <taxon>Clostridia</taxon>
        <taxon>Eubacteriales</taxon>
        <taxon>Oscillospiraceae</taxon>
        <taxon>Ruminococcus</taxon>
    </lineage>
</organism>
<dbReference type="SUPFAM" id="SSF158911">
    <property type="entry name" value="NEAT domain-like"/>
    <property type="match status" value="1"/>
</dbReference>
<dbReference type="GO" id="GO:0030313">
    <property type="term" value="C:cell envelope"/>
    <property type="evidence" value="ECO:0007669"/>
    <property type="project" value="UniProtKB-SubCell"/>
</dbReference>
<evidence type="ECO:0000259" key="4">
    <source>
        <dbReference type="PROSITE" id="PS50978"/>
    </source>
</evidence>
<name>E9SG20_RUMAL</name>
<comment type="caution">
    <text evidence="5">The sequence shown here is derived from an EMBL/GenBank/DDBJ whole genome shotgun (WGS) entry which is preliminary data.</text>
</comment>
<keyword evidence="6" id="KW-1185">Reference proteome</keyword>
<protein>
    <submittedName>
        <fullName evidence="5">Iron transport-associated domain protein</fullName>
    </submittedName>
</protein>
<dbReference type="PROSITE" id="PS50978">
    <property type="entry name" value="NEAT"/>
    <property type="match status" value="1"/>
</dbReference>